<evidence type="ECO:0000259" key="9">
    <source>
        <dbReference type="Pfam" id="PF04552"/>
    </source>
</evidence>
<dbReference type="GO" id="GO:0006352">
    <property type="term" value="P:DNA-templated transcription initiation"/>
    <property type="evidence" value="ECO:0007669"/>
    <property type="project" value="InterPro"/>
</dbReference>
<evidence type="ECO:0000256" key="2">
    <source>
        <dbReference type="ARBA" id="ARBA00022478"/>
    </source>
</evidence>
<dbReference type="Proteomes" id="UP000053467">
    <property type="component" value="Unassembled WGS sequence"/>
</dbReference>
<accession>A0A124G0P5</accession>
<dbReference type="InterPro" id="IPR007046">
    <property type="entry name" value="RNA_pol_sigma_54_core-bd"/>
</dbReference>
<dbReference type="GO" id="GO:0016987">
    <property type="term" value="F:sigma factor activity"/>
    <property type="evidence" value="ECO:0007669"/>
    <property type="project" value="UniProtKB-KW"/>
</dbReference>
<evidence type="ECO:0000256" key="3">
    <source>
        <dbReference type="ARBA" id="ARBA00022679"/>
    </source>
</evidence>
<dbReference type="GO" id="GO:0003677">
    <property type="term" value="F:DNA binding"/>
    <property type="evidence" value="ECO:0007669"/>
    <property type="project" value="UniProtKB-KW"/>
</dbReference>
<dbReference type="InterPro" id="IPR007634">
    <property type="entry name" value="RNA_pol_sigma_54_DNA-bd"/>
</dbReference>
<evidence type="ECO:0000256" key="6">
    <source>
        <dbReference type="ARBA" id="ARBA00023082"/>
    </source>
</evidence>
<reference evidence="12" key="1">
    <citation type="journal article" date="2015" name="MBio">
        <title>Genome-Resolved Metagenomic Analysis Reveals Roles for Candidate Phyla and Other Microbial Community Members in Biogeochemical Transformations in Oil Reservoirs.</title>
        <authorList>
            <person name="Hu P."/>
            <person name="Tom L."/>
            <person name="Singh A."/>
            <person name="Thomas B.C."/>
            <person name="Baker B.J."/>
            <person name="Piceno Y.M."/>
            <person name="Andersen G.L."/>
            <person name="Banfield J.F."/>
        </authorList>
    </citation>
    <scope>NUCLEOTIDE SEQUENCE [LARGE SCALE GENOMIC DNA]</scope>
</reference>
<evidence type="ECO:0000256" key="7">
    <source>
        <dbReference type="ARBA" id="ARBA00023125"/>
    </source>
</evidence>
<dbReference type="EMBL" id="LGGX01000001">
    <property type="protein sequence ID" value="KUK88132.1"/>
    <property type="molecule type" value="Genomic_DNA"/>
</dbReference>
<dbReference type="InterPro" id="IPR038709">
    <property type="entry name" value="RpoN_core-bd_sf"/>
</dbReference>
<evidence type="ECO:0000256" key="1">
    <source>
        <dbReference type="ARBA" id="ARBA00008798"/>
    </source>
</evidence>
<keyword evidence="4" id="KW-0548">Nucleotidyltransferase</keyword>
<dbReference type="GO" id="GO:0001216">
    <property type="term" value="F:DNA-binding transcription activator activity"/>
    <property type="evidence" value="ECO:0007669"/>
    <property type="project" value="InterPro"/>
</dbReference>
<dbReference type="InterPro" id="IPR000394">
    <property type="entry name" value="RNA_pol_sigma_54"/>
</dbReference>
<dbReference type="Gene3D" id="1.10.10.60">
    <property type="entry name" value="Homeodomain-like"/>
    <property type="match status" value="1"/>
</dbReference>
<evidence type="ECO:0000256" key="4">
    <source>
        <dbReference type="ARBA" id="ARBA00022695"/>
    </source>
</evidence>
<evidence type="ECO:0000313" key="12">
    <source>
        <dbReference type="Proteomes" id="UP000053467"/>
    </source>
</evidence>
<gene>
    <name evidence="11" type="ORF">XE03_0138</name>
</gene>
<evidence type="ECO:0000259" key="10">
    <source>
        <dbReference type="Pfam" id="PF04963"/>
    </source>
</evidence>
<keyword evidence="3" id="KW-0808">Transferase</keyword>
<dbReference type="PRINTS" id="PR00045">
    <property type="entry name" value="SIGMA54FCT"/>
</dbReference>
<dbReference type="AlphaFoldDB" id="A0A124G0P5"/>
<organism evidence="11 12">
    <name type="scientific">candidate division TA06 bacterium 34_109</name>
    <dbReference type="NCBI Taxonomy" id="1635277"/>
    <lineage>
        <taxon>Bacteria</taxon>
        <taxon>Bacteria division TA06</taxon>
    </lineage>
</organism>
<dbReference type="Pfam" id="PF04552">
    <property type="entry name" value="Sigma54_DBD"/>
    <property type="match status" value="1"/>
</dbReference>
<keyword evidence="2" id="KW-0240">DNA-directed RNA polymerase</keyword>
<keyword evidence="8" id="KW-0804">Transcription</keyword>
<dbReference type="NCBIfam" id="TIGR02395">
    <property type="entry name" value="rpoN_sigma"/>
    <property type="match status" value="1"/>
</dbReference>
<sequence>MRQKLETSLKQEIKLTPQLLTLVKILQLPLLELQQVITNEIEQNPFLTDDILEEDEVTYEEAEPELPLKDEIDYEYFFHDEWKKVSLPSERYSREDEEFDPIANIEETESLQDYLLTQSHIFFNDPDDIKIAEEITFSLSDDGLLEVPLSVISENLNLPLEKVEYVHSKYKFLEPVGIGSRSVQEVLLTQLENQKKEETLEYKIIKDFYEEFLSNKLYIIENKLKITRSKLEKALESIKSLNPKPANGVWGKSTDYVIPDVIVEQRGEELYVSLNLQSFPEVHLSKSYFDMYKNNEKLSQEEKRFLKNKFNAALFLLEGIYRRNNTLLKISEKIVAVQKDFFFNGISSLKPLTLNDIASQIGMHEATVSRAIENKYMDTPSGIFPLKFFFSKGVKNVSGFEVSNKKIMNIIKEEIEKEDPNNPYSDLELVRILEEKYSIKIARRTVSKYRENLNILPSTKRKGNFRR</sequence>
<dbReference type="GO" id="GO:0000428">
    <property type="term" value="C:DNA-directed RNA polymerase complex"/>
    <property type="evidence" value="ECO:0007669"/>
    <property type="project" value="UniProtKB-KW"/>
</dbReference>
<dbReference type="Pfam" id="PF04963">
    <property type="entry name" value="Sigma54_CBD"/>
    <property type="match status" value="1"/>
</dbReference>
<evidence type="ECO:0000256" key="5">
    <source>
        <dbReference type="ARBA" id="ARBA00023015"/>
    </source>
</evidence>
<dbReference type="Gene3D" id="1.10.10.1330">
    <property type="entry name" value="RNA polymerase sigma-54 factor, core-binding domain"/>
    <property type="match status" value="1"/>
</dbReference>
<feature type="domain" description="RNA polymerase sigma factor 54 core-binding" evidence="10">
    <location>
        <begin position="104"/>
        <end position="288"/>
    </location>
</feature>
<dbReference type="PANTHER" id="PTHR32248">
    <property type="entry name" value="RNA POLYMERASE SIGMA-54 FACTOR"/>
    <property type="match status" value="1"/>
</dbReference>
<keyword evidence="7" id="KW-0238">DNA-binding</keyword>
<dbReference type="GO" id="GO:0016779">
    <property type="term" value="F:nucleotidyltransferase activity"/>
    <property type="evidence" value="ECO:0007669"/>
    <property type="project" value="UniProtKB-KW"/>
</dbReference>
<evidence type="ECO:0000256" key="8">
    <source>
        <dbReference type="ARBA" id="ARBA00023163"/>
    </source>
</evidence>
<feature type="domain" description="RNA polymerase sigma factor 54 DNA-binding" evidence="9">
    <location>
        <begin position="304"/>
        <end position="462"/>
    </location>
</feature>
<proteinExistence type="inferred from homology"/>
<dbReference type="PATRIC" id="fig|1635277.3.peg.142"/>
<keyword evidence="5" id="KW-0805">Transcription regulation</keyword>
<protein>
    <submittedName>
        <fullName evidence="11">RNA polymerase, sigma 54 subunit, RpoN</fullName>
    </submittedName>
</protein>
<keyword evidence="6" id="KW-0731">Sigma factor</keyword>
<evidence type="ECO:0000313" key="11">
    <source>
        <dbReference type="EMBL" id="KUK88132.1"/>
    </source>
</evidence>
<dbReference type="PROSITE" id="PS50044">
    <property type="entry name" value="SIGMA54_3"/>
    <property type="match status" value="1"/>
</dbReference>
<name>A0A124G0P5_UNCT6</name>
<comment type="similarity">
    <text evidence="1">Belongs to the sigma-54 factor family.</text>
</comment>
<dbReference type="PIRSF" id="PIRSF000774">
    <property type="entry name" value="RpoN"/>
    <property type="match status" value="1"/>
</dbReference>
<comment type="caution">
    <text evidence="11">The sequence shown here is derived from an EMBL/GenBank/DDBJ whole genome shotgun (WGS) entry which is preliminary data.</text>
</comment>
<dbReference type="PANTHER" id="PTHR32248:SF4">
    <property type="entry name" value="RNA POLYMERASE SIGMA-54 FACTOR"/>
    <property type="match status" value="1"/>
</dbReference>
<dbReference type="Pfam" id="PF00309">
    <property type="entry name" value="Sigma54_AID"/>
    <property type="match status" value="1"/>
</dbReference>